<accession>A0ABP3P393</accession>
<dbReference type="InterPro" id="IPR057460">
    <property type="entry name" value="CAF17_C"/>
</dbReference>
<dbReference type="PANTHER" id="PTHR22602:SF0">
    <property type="entry name" value="TRANSFERASE CAF17, MITOCHONDRIAL-RELATED"/>
    <property type="match status" value="1"/>
</dbReference>
<gene>
    <name evidence="3" type="ORF">GCM10008942_00120</name>
</gene>
<evidence type="ECO:0000313" key="4">
    <source>
        <dbReference type="Proteomes" id="UP001499951"/>
    </source>
</evidence>
<protein>
    <submittedName>
        <fullName evidence="3">Folate-binding protein YgfZ</fullName>
    </submittedName>
</protein>
<dbReference type="EMBL" id="BAAADD010000001">
    <property type="protein sequence ID" value="GAA0555658.1"/>
    <property type="molecule type" value="Genomic_DNA"/>
</dbReference>
<dbReference type="RefSeq" id="WP_166930196.1">
    <property type="nucleotide sequence ID" value="NZ_BAAADD010000001.1"/>
</dbReference>
<evidence type="ECO:0000259" key="2">
    <source>
        <dbReference type="Pfam" id="PF25455"/>
    </source>
</evidence>
<dbReference type="Proteomes" id="UP001499951">
    <property type="component" value="Unassembled WGS sequence"/>
</dbReference>
<keyword evidence="4" id="KW-1185">Reference proteome</keyword>
<evidence type="ECO:0000256" key="1">
    <source>
        <dbReference type="ARBA" id="ARBA00022946"/>
    </source>
</evidence>
<dbReference type="NCBIfam" id="TIGR03317">
    <property type="entry name" value="ygfZ_signature"/>
    <property type="match status" value="1"/>
</dbReference>
<dbReference type="InterPro" id="IPR045179">
    <property type="entry name" value="YgfZ/GcvT"/>
</dbReference>
<dbReference type="PIRSF" id="PIRSF006487">
    <property type="entry name" value="GcvT"/>
    <property type="match status" value="1"/>
</dbReference>
<keyword evidence="1" id="KW-0809">Transit peptide</keyword>
<evidence type="ECO:0000313" key="3">
    <source>
        <dbReference type="EMBL" id="GAA0555658.1"/>
    </source>
</evidence>
<sequence length="258" mass="27802">MIRKPCHLSDRAVIAVSGPEATGFLQGLVTNDVTKLTQQPLYAALLSPQGKILFDFLLSAQGDTMLIDVQKDQRPALAKRLSMYKLRAKVEIAARDDLIVIADEGPDDPRLAALGQRTIVPAGIETVDGASAYHEWRFGLGVPEAADFGSEKVFAMDGGLDELNAISFTKGCYVGQELTARMKHRGTDRKRLLPFNAPESELKAGTAIVSGEVEIGTIMSSYGDAGFALVRLDRLEAAGPLTVAGTEISIVKPEWLFT</sequence>
<feature type="domain" description="CAF17 C-terminal" evidence="2">
    <location>
        <begin position="189"/>
        <end position="256"/>
    </location>
</feature>
<dbReference type="SUPFAM" id="SSF103025">
    <property type="entry name" value="Folate-binding domain"/>
    <property type="match status" value="1"/>
</dbReference>
<organism evidence="3 4">
    <name type="scientific">Rhizomicrobium electricum</name>
    <dbReference type="NCBI Taxonomy" id="480070"/>
    <lineage>
        <taxon>Bacteria</taxon>
        <taxon>Pseudomonadati</taxon>
        <taxon>Pseudomonadota</taxon>
        <taxon>Alphaproteobacteria</taxon>
        <taxon>Micropepsales</taxon>
        <taxon>Micropepsaceae</taxon>
        <taxon>Rhizomicrobium</taxon>
    </lineage>
</organism>
<dbReference type="Pfam" id="PF25455">
    <property type="entry name" value="Beta-barrel_CAF17_C"/>
    <property type="match status" value="1"/>
</dbReference>
<dbReference type="PANTHER" id="PTHR22602">
    <property type="entry name" value="TRANSFERASE CAF17, MITOCHONDRIAL-RELATED"/>
    <property type="match status" value="1"/>
</dbReference>
<comment type="caution">
    <text evidence="3">The sequence shown here is derived from an EMBL/GenBank/DDBJ whole genome shotgun (WGS) entry which is preliminary data.</text>
</comment>
<reference evidence="4" key="1">
    <citation type="journal article" date="2019" name="Int. J. Syst. Evol. Microbiol.">
        <title>The Global Catalogue of Microorganisms (GCM) 10K type strain sequencing project: providing services to taxonomists for standard genome sequencing and annotation.</title>
        <authorList>
            <consortium name="The Broad Institute Genomics Platform"/>
            <consortium name="The Broad Institute Genome Sequencing Center for Infectious Disease"/>
            <person name="Wu L."/>
            <person name="Ma J."/>
        </authorList>
    </citation>
    <scope>NUCLEOTIDE SEQUENCE [LARGE SCALE GENOMIC DNA]</scope>
    <source>
        <strain evidence="4">JCM 15089</strain>
    </source>
</reference>
<dbReference type="Gene3D" id="2.40.30.160">
    <property type="match status" value="1"/>
</dbReference>
<dbReference type="Gene3D" id="3.30.1360.120">
    <property type="entry name" value="Probable tRNA modification gtpase trme, domain 1"/>
    <property type="match status" value="1"/>
</dbReference>
<dbReference type="InterPro" id="IPR017703">
    <property type="entry name" value="YgfZ/GCV_T_CS"/>
</dbReference>
<dbReference type="InterPro" id="IPR027266">
    <property type="entry name" value="TrmE/GcvT-like"/>
</dbReference>
<proteinExistence type="predicted"/>
<name>A0ABP3P393_9PROT</name>